<gene>
    <name evidence="9" type="ORF">SAMN05444920_106359</name>
</gene>
<keyword evidence="2 7" id="KW-0813">Transport</keyword>
<feature type="transmembrane region" description="Helical" evidence="7">
    <location>
        <begin position="114"/>
        <end position="134"/>
    </location>
</feature>
<evidence type="ECO:0000313" key="9">
    <source>
        <dbReference type="EMBL" id="SEG88995.1"/>
    </source>
</evidence>
<dbReference type="InterPro" id="IPR000515">
    <property type="entry name" value="MetI-like"/>
</dbReference>
<dbReference type="InterPro" id="IPR051393">
    <property type="entry name" value="ABC_transporter_permease"/>
</dbReference>
<protein>
    <submittedName>
        <fullName evidence="9">Raffinose/stachyose/melibiose transport system permease protein</fullName>
    </submittedName>
</protein>
<feature type="transmembrane region" description="Helical" evidence="7">
    <location>
        <begin position="218"/>
        <end position="237"/>
    </location>
</feature>
<comment type="similarity">
    <text evidence="7">Belongs to the binding-protein-dependent transport system permease family.</text>
</comment>
<feature type="domain" description="ABC transmembrane type-1" evidence="8">
    <location>
        <begin position="80"/>
        <end position="293"/>
    </location>
</feature>
<dbReference type="Proteomes" id="UP000236732">
    <property type="component" value="Unassembled WGS sequence"/>
</dbReference>
<dbReference type="OrthoDB" id="34224at2"/>
<feature type="transmembrane region" description="Helical" evidence="7">
    <location>
        <begin position="165"/>
        <end position="189"/>
    </location>
</feature>
<sequence length="303" mass="32331">MSGATREKVTVRRGPAAPSRGLLWFALPALAFYGFAVVVPTLRGGALAFTDWDGLSPGYSFVGFDNFVRIFSSASSLEALTMTFVFALAITVLQNGVGLLLAVGLHTGLKTRNVLRVLFFAPVVITPVVVAYLWKFMLTPDGAVNSALEAVGLGALRQSWLGDPMWAAVSVVMIVVWQHAGYSMVIYLAGLQSIPPELIEAAAVDGAGTWRRFWSVTWPLLATATTINVMLTIIGGFKMFTEVYVLTGGGPGGATETLSTLLYKSAFQFDEFGYGIALALVLAAVVAVFSVAQYRLSNRKAAS</sequence>
<reference evidence="9 10" key="1">
    <citation type="submission" date="2016-10" db="EMBL/GenBank/DDBJ databases">
        <authorList>
            <person name="de Groot N.N."/>
        </authorList>
    </citation>
    <scope>NUCLEOTIDE SEQUENCE [LARGE SCALE GENOMIC DNA]</scope>
    <source>
        <strain evidence="9 10">CGMCC 4.7037</strain>
    </source>
</reference>
<keyword evidence="4 7" id="KW-0812">Transmembrane</keyword>
<evidence type="ECO:0000256" key="7">
    <source>
        <dbReference type="RuleBase" id="RU363032"/>
    </source>
</evidence>
<dbReference type="RefSeq" id="WP_103958266.1">
    <property type="nucleotide sequence ID" value="NZ_FNVT01000006.1"/>
</dbReference>
<evidence type="ECO:0000313" key="10">
    <source>
        <dbReference type="Proteomes" id="UP000236732"/>
    </source>
</evidence>
<evidence type="ECO:0000256" key="5">
    <source>
        <dbReference type="ARBA" id="ARBA00022989"/>
    </source>
</evidence>
<feature type="transmembrane region" description="Helical" evidence="7">
    <location>
        <begin position="272"/>
        <end position="292"/>
    </location>
</feature>
<accession>A0A1H6DWN3</accession>
<dbReference type="AlphaFoldDB" id="A0A1H6DWN3"/>
<evidence type="ECO:0000256" key="2">
    <source>
        <dbReference type="ARBA" id="ARBA00022448"/>
    </source>
</evidence>
<evidence type="ECO:0000256" key="3">
    <source>
        <dbReference type="ARBA" id="ARBA00022475"/>
    </source>
</evidence>
<evidence type="ECO:0000259" key="8">
    <source>
        <dbReference type="PROSITE" id="PS50928"/>
    </source>
</evidence>
<dbReference type="PANTHER" id="PTHR30193:SF41">
    <property type="entry name" value="DIACETYLCHITOBIOSE UPTAKE SYSTEM PERMEASE PROTEIN NGCF"/>
    <property type="match status" value="1"/>
</dbReference>
<dbReference type="SUPFAM" id="SSF161098">
    <property type="entry name" value="MetI-like"/>
    <property type="match status" value="1"/>
</dbReference>
<dbReference type="CDD" id="cd06261">
    <property type="entry name" value="TM_PBP2"/>
    <property type="match status" value="1"/>
</dbReference>
<evidence type="ECO:0000256" key="1">
    <source>
        <dbReference type="ARBA" id="ARBA00004651"/>
    </source>
</evidence>
<keyword evidence="6 7" id="KW-0472">Membrane</keyword>
<organism evidence="9 10">
    <name type="scientific">Nonomuraea solani</name>
    <dbReference type="NCBI Taxonomy" id="1144553"/>
    <lineage>
        <taxon>Bacteria</taxon>
        <taxon>Bacillati</taxon>
        <taxon>Actinomycetota</taxon>
        <taxon>Actinomycetes</taxon>
        <taxon>Streptosporangiales</taxon>
        <taxon>Streptosporangiaceae</taxon>
        <taxon>Nonomuraea</taxon>
    </lineage>
</organism>
<proteinExistence type="inferred from homology"/>
<comment type="subcellular location">
    <subcellularLocation>
        <location evidence="1 7">Cell membrane</location>
        <topology evidence="1 7">Multi-pass membrane protein</topology>
    </subcellularLocation>
</comment>
<keyword evidence="10" id="KW-1185">Reference proteome</keyword>
<dbReference type="GO" id="GO:0005886">
    <property type="term" value="C:plasma membrane"/>
    <property type="evidence" value="ECO:0007669"/>
    <property type="project" value="UniProtKB-SubCell"/>
</dbReference>
<evidence type="ECO:0000256" key="6">
    <source>
        <dbReference type="ARBA" id="ARBA00023136"/>
    </source>
</evidence>
<dbReference type="GO" id="GO:0055085">
    <property type="term" value="P:transmembrane transport"/>
    <property type="evidence" value="ECO:0007669"/>
    <property type="project" value="InterPro"/>
</dbReference>
<dbReference type="EMBL" id="FNVT01000006">
    <property type="protein sequence ID" value="SEG88995.1"/>
    <property type="molecule type" value="Genomic_DNA"/>
</dbReference>
<dbReference type="Gene3D" id="1.10.3720.10">
    <property type="entry name" value="MetI-like"/>
    <property type="match status" value="1"/>
</dbReference>
<name>A0A1H6DWN3_9ACTN</name>
<dbReference type="PROSITE" id="PS50928">
    <property type="entry name" value="ABC_TM1"/>
    <property type="match status" value="1"/>
</dbReference>
<keyword evidence="5 7" id="KW-1133">Transmembrane helix</keyword>
<feature type="transmembrane region" description="Helical" evidence="7">
    <location>
        <begin position="79"/>
        <end position="102"/>
    </location>
</feature>
<dbReference type="PANTHER" id="PTHR30193">
    <property type="entry name" value="ABC TRANSPORTER PERMEASE PROTEIN"/>
    <property type="match status" value="1"/>
</dbReference>
<keyword evidence="3" id="KW-1003">Cell membrane</keyword>
<dbReference type="Pfam" id="PF00528">
    <property type="entry name" value="BPD_transp_1"/>
    <property type="match status" value="1"/>
</dbReference>
<feature type="transmembrane region" description="Helical" evidence="7">
    <location>
        <begin position="21"/>
        <end position="42"/>
    </location>
</feature>
<evidence type="ECO:0000256" key="4">
    <source>
        <dbReference type="ARBA" id="ARBA00022692"/>
    </source>
</evidence>
<dbReference type="InterPro" id="IPR035906">
    <property type="entry name" value="MetI-like_sf"/>
</dbReference>